<protein>
    <submittedName>
        <fullName evidence="2">Uncharacterized iron-regulated membrane protein</fullName>
    </submittedName>
</protein>
<sequence length="422" mass="47669">MKKFVESTITADITQQEKQPSRSRASGQLLTLLHRWAGLFLAVFLFISGLTGAIISWDHELDEWLNPQLFERQSQGDPLPPLTLADQFEASHPEILITWLPLSLEPDQNLGLGVNSRLDPDTGKAYELDFNQVALDPVSGEVRGTRMWGEVSLSRENFLPFLYKLHYSMHIPDAFGLELGILFMGILAIVWSIDCFIALWISFPHFQAWRKSFSFRWRQGGYKLNFDLHRSGGVWLWACLLLLAVTAISMNLKQEIMRPLVSVFSTLTPDPFAHRTPRPHDEPIEPSITRHKIIQLATTEAQRRNWNIPLGGMFYEPEYGIYGVTFHEPGQDHANFGLGNPWLYFDGQDGSFLGDNIPGAGSMGDLFLQAQFPLHSGRILGLPGRILVSLLGIAVAIVSVTGVIIWQRKRCARTRIISNYCK</sequence>
<feature type="transmembrane region" description="Helical" evidence="1">
    <location>
        <begin position="36"/>
        <end position="57"/>
    </location>
</feature>
<dbReference type="Pfam" id="PF03929">
    <property type="entry name" value="PepSY_TM"/>
    <property type="match status" value="1"/>
</dbReference>
<organism evidence="2 3">
    <name type="scientific">Nitrosomonas communis</name>
    <dbReference type="NCBI Taxonomy" id="44574"/>
    <lineage>
        <taxon>Bacteria</taxon>
        <taxon>Pseudomonadati</taxon>
        <taxon>Pseudomonadota</taxon>
        <taxon>Betaproteobacteria</taxon>
        <taxon>Nitrosomonadales</taxon>
        <taxon>Nitrosomonadaceae</taxon>
        <taxon>Nitrosomonas</taxon>
    </lineage>
</organism>
<evidence type="ECO:0000256" key="1">
    <source>
        <dbReference type="SAM" id="Phobius"/>
    </source>
</evidence>
<dbReference type="RefSeq" id="WP_083340165.1">
    <property type="nucleotide sequence ID" value="NZ_FNNH01000009.1"/>
</dbReference>
<dbReference type="PANTHER" id="PTHR34219:SF5">
    <property type="entry name" value="BLR4505 PROTEIN"/>
    <property type="match status" value="1"/>
</dbReference>
<accession>A0A1H2T1V5</accession>
<keyword evidence="1" id="KW-0472">Membrane</keyword>
<keyword evidence="1" id="KW-1133">Transmembrane helix</keyword>
<evidence type="ECO:0000313" key="2">
    <source>
        <dbReference type="EMBL" id="SDW37269.1"/>
    </source>
</evidence>
<dbReference type="AlphaFoldDB" id="A0A1H2T1V5"/>
<feature type="transmembrane region" description="Helical" evidence="1">
    <location>
        <begin position="386"/>
        <end position="406"/>
    </location>
</feature>
<dbReference type="InterPro" id="IPR005625">
    <property type="entry name" value="PepSY-ass_TM"/>
</dbReference>
<keyword evidence="1" id="KW-0812">Transmembrane</keyword>
<dbReference type="EMBL" id="FNNH01000009">
    <property type="protein sequence ID" value="SDW37269.1"/>
    <property type="molecule type" value="Genomic_DNA"/>
</dbReference>
<dbReference type="PANTHER" id="PTHR34219">
    <property type="entry name" value="IRON-REGULATED INNER MEMBRANE PROTEIN-RELATED"/>
    <property type="match status" value="1"/>
</dbReference>
<dbReference type="Proteomes" id="UP000183454">
    <property type="component" value="Unassembled WGS sequence"/>
</dbReference>
<feature type="transmembrane region" description="Helical" evidence="1">
    <location>
        <begin position="234"/>
        <end position="252"/>
    </location>
</feature>
<feature type="transmembrane region" description="Helical" evidence="1">
    <location>
        <begin position="179"/>
        <end position="203"/>
    </location>
</feature>
<reference evidence="2 3" key="1">
    <citation type="submission" date="2016-10" db="EMBL/GenBank/DDBJ databases">
        <authorList>
            <person name="de Groot N.N."/>
        </authorList>
    </citation>
    <scope>NUCLEOTIDE SEQUENCE [LARGE SCALE GENOMIC DNA]</scope>
    <source>
        <strain evidence="2 3">Nm110</strain>
    </source>
</reference>
<name>A0A1H2T1V5_9PROT</name>
<evidence type="ECO:0000313" key="3">
    <source>
        <dbReference type="Proteomes" id="UP000183454"/>
    </source>
</evidence>
<proteinExistence type="predicted"/>
<gene>
    <name evidence="2" type="ORF">SAMN05421882_100930</name>
</gene>